<keyword evidence="3" id="KW-0560">Oxidoreductase</keyword>
<dbReference type="InterPro" id="IPR036291">
    <property type="entry name" value="NAD(P)-bd_dom_sf"/>
</dbReference>
<dbReference type="EMBL" id="CAJOBB010000309">
    <property type="protein sequence ID" value="CAF3646221.1"/>
    <property type="molecule type" value="Genomic_DNA"/>
</dbReference>
<gene>
    <name evidence="6" type="ORF">IZO911_LOCUS3146</name>
    <name evidence="7" type="ORF">KXQ929_LOCUS7488</name>
</gene>
<protein>
    <recommendedName>
        <fullName evidence="5">3-ketoacyl-[acyl-carrier-protein] reductase beta subunit</fullName>
    </recommendedName>
    <alternativeName>
        <fullName evidence="4">Quinone reductase CBR4</fullName>
    </alternativeName>
</protein>
<dbReference type="PANTHER" id="PTHR42760">
    <property type="entry name" value="SHORT-CHAIN DEHYDROGENASES/REDUCTASES FAMILY MEMBER"/>
    <property type="match status" value="1"/>
</dbReference>
<evidence type="ECO:0000256" key="5">
    <source>
        <dbReference type="ARBA" id="ARBA00041707"/>
    </source>
</evidence>
<comment type="pathway">
    <text evidence="1">Lipid metabolism; fatty acid biosynthesis.</text>
</comment>
<name>A0A813NFF5_9BILA</name>
<reference evidence="6" key="1">
    <citation type="submission" date="2021-02" db="EMBL/GenBank/DDBJ databases">
        <authorList>
            <person name="Nowell W R."/>
        </authorList>
    </citation>
    <scope>NUCLEOTIDE SEQUENCE</scope>
</reference>
<evidence type="ECO:0000256" key="4">
    <source>
        <dbReference type="ARBA" id="ARBA00041580"/>
    </source>
</evidence>
<dbReference type="GO" id="GO:0016616">
    <property type="term" value="F:oxidoreductase activity, acting on the CH-OH group of donors, NAD or NADP as acceptor"/>
    <property type="evidence" value="ECO:0007669"/>
    <property type="project" value="TreeGrafter"/>
</dbReference>
<dbReference type="SUPFAM" id="SSF51735">
    <property type="entry name" value="NAD(P)-binding Rossmann-fold domains"/>
    <property type="match status" value="1"/>
</dbReference>
<dbReference type="EMBL" id="CAJNOE010000016">
    <property type="protein sequence ID" value="CAF0734908.1"/>
    <property type="molecule type" value="Genomic_DNA"/>
</dbReference>
<evidence type="ECO:0000256" key="3">
    <source>
        <dbReference type="ARBA" id="ARBA00023002"/>
    </source>
</evidence>
<dbReference type="Proteomes" id="UP000663860">
    <property type="component" value="Unassembled WGS sequence"/>
</dbReference>
<comment type="caution">
    <text evidence="6">The sequence shown here is derived from an EMBL/GenBank/DDBJ whole genome shotgun (WGS) entry which is preliminary data.</text>
</comment>
<dbReference type="FunFam" id="3.40.50.720:FF:000084">
    <property type="entry name" value="Short-chain dehydrogenase reductase"/>
    <property type="match status" value="1"/>
</dbReference>
<dbReference type="PRINTS" id="PR00081">
    <property type="entry name" value="GDHRDH"/>
</dbReference>
<evidence type="ECO:0000256" key="2">
    <source>
        <dbReference type="ARBA" id="ARBA00006484"/>
    </source>
</evidence>
<accession>A0A813NFF5</accession>
<dbReference type="Proteomes" id="UP000663868">
    <property type="component" value="Unassembled WGS sequence"/>
</dbReference>
<dbReference type="PANTHER" id="PTHR42760:SF133">
    <property type="entry name" value="3-OXOACYL-[ACYL-CARRIER-PROTEIN] REDUCTASE"/>
    <property type="match status" value="1"/>
</dbReference>
<dbReference type="Pfam" id="PF13561">
    <property type="entry name" value="adh_short_C2"/>
    <property type="match status" value="1"/>
</dbReference>
<dbReference type="GO" id="GO:0006633">
    <property type="term" value="P:fatty acid biosynthetic process"/>
    <property type="evidence" value="ECO:0007669"/>
    <property type="project" value="TreeGrafter"/>
</dbReference>
<sequence>MGKLDGKIALITGGSDGIGLATAQQFVNEGAYVFITGRRQEALDSAVKKVGKNIFAIQGDSSKLDDLDKVYKIIQEQKGKLDILFANAGIASSMPLESITEDFYDNIFNINVKGVLFTVQKALPLLNEGASIILNASVVSIKGGPASSVYFATKAAVRSFARCFCVDLKERKIRVNAVSPGPIDTDLIHNLGNTKEVSKSITDRLTSSTVLGRLGHPIEIAKAVVFLASDDSSYVTGIELFVDGGLGQI</sequence>
<evidence type="ECO:0000256" key="1">
    <source>
        <dbReference type="ARBA" id="ARBA00005194"/>
    </source>
</evidence>
<dbReference type="Gene3D" id="3.40.50.720">
    <property type="entry name" value="NAD(P)-binding Rossmann-like Domain"/>
    <property type="match status" value="1"/>
</dbReference>
<evidence type="ECO:0000313" key="7">
    <source>
        <dbReference type="EMBL" id="CAF3646221.1"/>
    </source>
</evidence>
<proteinExistence type="inferred from homology"/>
<organism evidence="6 8">
    <name type="scientific">Adineta steineri</name>
    <dbReference type="NCBI Taxonomy" id="433720"/>
    <lineage>
        <taxon>Eukaryota</taxon>
        <taxon>Metazoa</taxon>
        <taxon>Spiralia</taxon>
        <taxon>Gnathifera</taxon>
        <taxon>Rotifera</taxon>
        <taxon>Eurotatoria</taxon>
        <taxon>Bdelloidea</taxon>
        <taxon>Adinetida</taxon>
        <taxon>Adinetidae</taxon>
        <taxon>Adineta</taxon>
    </lineage>
</organism>
<evidence type="ECO:0000313" key="6">
    <source>
        <dbReference type="EMBL" id="CAF0734908.1"/>
    </source>
</evidence>
<dbReference type="CDD" id="cd05233">
    <property type="entry name" value="SDR_c"/>
    <property type="match status" value="1"/>
</dbReference>
<dbReference type="GO" id="GO:0048038">
    <property type="term" value="F:quinone binding"/>
    <property type="evidence" value="ECO:0007669"/>
    <property type="project" value="TreeGrafter"/>
</dbReference>
<evidence type="ECO:0000313" key="8">
    <source>
        <dbReference type="Proteomes" id="UP000663860"/>
    </source>
</evidence>
<dbReference type="AlphaFoldDB" id="A0A813NFF5"/>
<comment type="similarity">
    <text evidence="2">Belongs to the short-chain dehydrogenases/reductases (SDR) family.</text>
</comment>
<dbReference type="InterPro" id="IPR002347">
    <property type="entry name" value="SDR_fam"/>
</dbReference>